<dbReference type="Proteomes" id="UP000198847">
    <property type="component" value="Unassembled WGS sequence"/>
</dbReference>
<name>A0A1H8VQP5_9FIRM</name>
<evidence type="ECO:0000313" key="2">
    <source>
        <dbReference type="Proteomes" id="UP000198847"/>
    </source>
</evidence>
<keyword evidence="2" id="KW-1185">Reference proteome</keyword>
<reference evidence="1 2" key="1">
    <citation type="submission" date="2016-10" db="EMBL/GenBank/DDBJ databases">
        <authorList>
            <person name="de Groot N.N."/>
        </authorList>
    </citation>
    <scope>NUCLEOTIDE SEQUENCE [LARGE SCALE GENOMIC DNA]</scope>
    <source>
        <strain evidence="1 2">DSM 13305</strain>
    </source>
</reference>
<protein>
    <submittedName>
        <fullName evidence="1">L-2-amino-thiazoline-4-carboxylic acid hydrolase</fullName>
    </submittedName>
</protein>
<keyword evidence="1" id="KW-0378">Hydrolase</keyword>
<proteinExistence type="predicted"/>
<dbReference type="RefSeq" id="WP_091747164.1">
    <property type="nucleotide sequence ID" value="NZ_FODY01000012.1"/>
</dbReference>
<dbReference type="OrthoDB" id="5420534at2"/>
<dbReference type="InterPro" id="IPR026002">
    <property type="entry name" value="ATC_hydrolase-like"/>
</dbReference>
<sequence>MSEDLMFRKEAAAQVRQMGRMMAALYYHMSREVVAAVGKEQAKEIISKAIWALGRERGEQQKDRVLAAGYEHLPQNYGKLPDLPSLGWDTEKAAEAENDTHIRITYCPFAEVWQEKNFAELGRLYCYIDQAKYQGFHPDSDMVTLKNVLEGDGYCEMVCRTKVPDGK</sequence>
<accession>A0A1H8VQP5</accession>
<dbReference type="Pfam" id="PF14196">
    <property type="entry name" value="ATC_hydrolase"/>
    <property type="match status" value="1"/>
</dbReference>
<gene>
    <name evidence="1" type="ORF">SAMN04490178_11270</name>
</gene>
<dbReference type="GO" id="GO:0016787">
    <property type="term" value="F:hydrolase activity"/>
    <property type="evidence" value="ECO:0007669"/>
    <property type="project" value="UniProtKB-KW"/>
</dbReference>
<organism evidence="1 2">
    <name type="scientific">Propionispora vibrioides</name>
    <dbReference type="NCBI Taxonomy" id="112903"/>
    <lineage>
        <taxon>Bacteria</taxon>
        <taxon>Bacillati</taxon>
        <taxon>Bacillota</taxon>
        <taxon>Negativicutes</taxon>
        <taxon>Selenomonadales</taxon>
        <taxon>Sporomusaceae</taxon>
        <taxon>Propionispora</taxon>
    </lineage>
</organism>
<dbReference type="AlphaFoldDB" id="A0A1H8VQP5"/>
<evidence type="ECO:0000313" key="1">
    <source>
        <dbReference type="EMBL" id="SEP17746.1"/>
    </source>
</evidence>
<dbReference type="EMBL" id="FODY01000012">
    <property type="protein sequence ID" value="SEP17746.1"/>
    <property type="molecule type" value="Genomic_DNA"/>
</dbReference>
<dbReference type="STRING" id="112903.SAMN04490178_11270"/>